<dbReference type="InterPro" id="IPR002347">
    <property type="entry name" value="SDR_fam"/>
</dbReference>
<dbReference type="SMART" id="SM00822">
    <property type="entry name" value="PKS_KR"/>
    <property type="match status" value="1"/>
</dbReference>
<dbReference type="RefSeq" id="WP_150992288.1">
    <property type="nucleotide sequence ID" value="NZ_CP062804.1"/>
</dbReference>
<dbReference type="Proteomes" id="UP000397656">
    <property type="component" value="Chromosome 2"/>
</dbReference>
<comment type="similarity">
    <text evidence="1">Belongs to the short-chain dehydrogenases/reductases (SDR) family.</text>
</comment>
<sequence>MKSLLASPDTAVIVTGGASGLGLASARALAAVGRDVALWDIQAEKAQNRASEIAKEFGVAALGVGVDLCDPSALRAALNATRAALPRIGGLLHAAGTVDTGSLEGITPEKWDAGIHVHLRAFALLVQALLPDLRANPGSAVVGIASINATLGNHINPIYSAAKGGMLSLIRSLADGLGRDNIRINAISPGQILTPMLQPAVDSLPAGTFERRILLSRLGQPEEIGRVARFLLSDEASYITAAEIVVDGGNISSQRM</sequence>
<gene>
    <name evidence="5" type="ORF">F7R26_026235</name>
</gene>
<dbReference type="SUPFAM" id="SSF51735">
    <property type="entry name" value="NAD(P)-binding Rossmann-fold domains"/>
    <property type="match status" value="1"/>
</dbReference>
<dbReference type="Gene3D" id="3.40.50.720">
    <property type="entry name" value="NAD(P)-binding Rossmann-like Domain"/>
    <property type="match status" value="1"/>
</dbReference>
<evidence type="ECO:0000259" key="4">
    <source>
        <dbReference type="SMART" id="SM00822"/>
    </source>
</evidence>
<dbReference type="AlphaFoldDB" id="A0A643FLF3"/>
<dbReference type="FunFam" id="3.40.50.720:FF:000084">
    <property type="entry name" value="Short-chain dehydrogenase reductase"/>
    <property type="match status" value="1"/>
</dbReference>
<proteinExistence type="inferred from homology"/>
<dbReference type="InterPro" id="IPR057326">
    <property type="entry name" value="KR_dom"/>
</dbReference>
<evidence type="ECO:0000256" key="2">
    <source>
        <dbReference type="ARBA" id="ARBA00023002"/>
    </source>
</evidence>
<feature type="domain" description="Ketoreductase" evidence="4">
    <location>
        <begin position="10"/>
        <end position="190"/>
    </location>
</feature>
<dbReference type="EMBL" id="CP062804">
    <property type="protein sequence ID" value="QOT80905.1"/>
    <property type="molecule type" value="Genomic_DNA"/>
</dbReference>
<evidence type="ECO:0000256" key="1">
    <source>
        <dbReference type="ARBA" id="ARBA00006484"/>
    </source>
</evidence>
<dbReference type="InterPro" id="IPR020904">
    <property type="entry name" value="Sc_DH/Rdtase_CS"/>
</dbReference>
<dbReference type="CDD" id="cd05233">
    <property type="entry name" value="SDR_c"/>
    <property type="match status" value="1"/>
</dbReference>
<keyword evidence="2" id="KW-0560">Oxidoreductase</keyword>
<evidence type="ECO:0000313" key="5">
    <source>
        <dbReference type="EMBL" id="QOT80905.1"/>
    </source>
</evidence>
<organism evidence="5 6">
    <name type="scientific">Cupriavidus basilensis</name>
    <dbReference type="NCBI Taxonomy" id="68895"/>
    <lineage>
        <taxon>Bacteria</taxon>
        <taxon>Pseudomonadati</taxon>
        <taxon>Pseudomonadota</taxon>
        <taxon>Betaproteobacteria</taxon>
        <taxon>Burkholderiales</taxon>
        <taxon>Burkholderiaceae</taxon>
        <taxon>Cupriavidus</taxon>
    </lineage>
</organism>
<keyword evidence="3" id="KW-0520">NAD</keyword>
<dbReference type="GO" id="GO:0016491">
    <property type="term" value="F:oxidoreductase activity"/>
    <property type="evidence" value="ECO:0007669"/>
    <property type="project" value="UniProtKB-KW"/>
</dbReference>
<dbReference type="PRINTS" id="PR00081">
    <property type="entry name" value="GDHRDH"/>
</dbReference>
<dbReference type="PROSITE" id="PS00061">
    <property type="entry name" value="ADH_SHORT"/>
    <property type="match status" value="1"/>
</dbReference>
<evidence type="ECO:0000313" key="6">
    <source>
        <dbReference type="Proteomes" id="UP000397656"/>
    </source>
</evidence>
<reference evidence="5 6" key="1">
    <citation type="submission" date="2020-10" db="EMBL/GenBank/DDBJ databases">
        <title>Complete genome sequence of Cupriavidus basilensis CCUG 49340T.</title>
        <authorList>
            <person name="Salva-Serra F."/>
            <person name="Donoso R.A."/>
            <person name="Cho K.H."/>
            <person name="Yoo J.A."/>
            <person name="Lee K."/>
            <person name="Yoon S.-H."/>
            <person name="Perez-Pantoja D."/>
            <person name="Moore E.R.B."/>
        </authorList>
    </citation>
    <scope>NUCLEOTIDE SEQUENCE [LARGE SCALE GENOMIC DNA]</scope>
    <source>
        <strain evidence="6">CCUG 49340</strain>
    </source>
</reference>
<dbReference type="PANTHER" id="PTHR24321">
    <property type="entry name" value="DEHYDROGENASES, SHORT CHAIN"/>
    <property type="match status" value="1"/>
</dbReference>
<dbReference type="GeneID" id="98404447"/>
<evidence type="ECO:0000256" key="3">
    <source>
        <dbReference type="ARBA" id="ARBA00023027"/>
    </source>
</evidence>
<dbReference type="Pfam" id="PF13561">
    <property type="entry name" value="adh_short_C2"/>
    <property type="match status" value="1"/>
</dbReference>
<protein>
    <submittedName>
        <fullName evidence="5">SDR family oxidoreductase</fullName>
    </submittedName>
</protein>
<name>A0A643FLF3_9BURK</name>
<dbReference type="PANTHER" id="PTHR24321:SF8">
    <property type="entry name" value="ESTRADIOL 17-BETA-DEHYDROGENASE 8-RELATED"/>
    <property type="match status" value="1"/>
</dbReference>
<accession>A0A643FLF3</accession>
<dbReference type="InterPro" id="IPR036291">
    <property type="entry name" value="NAD(P)-bd_dom_sf"/>
</dbReference>